<dbReference type="InterPro" id="IPR036691">
    <property type="entry name" value="Endo/exonu/phosph_ase_sf"/>
</dbReference>
<dbReference type="Proteomes" id="UP000821837">
    <property type="component" value="Unassembled WGS sequence"/>
</dbReference>
<dbReference type="Gene3D" id="3.60.10.10">
    <property type="entry name" value="Endonuclease/exonuclease/phosphatase"/>
    <property type="match status" value="1"/>
</dbReference>
<dbReference type="PANTHER" id="PTHR12847">
    <property type="entry name" value="ATP-BINDING CASSETTE ABC TRANSPORTER-RELATED"/>
    <property type="match status" value="1"/>
</dbReference>
<feature type="region of interest" description="Disordered" evidence="5">
    <location>
        <begin position="438"/>
        <end position="571"/>
    </location>
</feature>
<organism evidence="8 9">
    <name type="scientific">Rhipicephalus sanguineus</name>
    <name type="common">Brown dog tick</name>
    <name type="synonym">Ixodes sanguineus</name>
    <dbReference type="NCBI Taxonomy" id="34632"/>
    <lineage>
        <taxon>Eukaryota</taxon>
        <taxon>Metazoa</taxon>
        <taxon>Ecdysozoa</taxon>
        <taxon>Arthropoda</taxon>
        <taxon>Chelicerata</taxon>
        <taxon>Arachnida</taxon>
        <taxon>Acari</taxon>
        <taxon>Parasitiformes</taxon>
        <taxon>Ixodida</taxon>
        <taxon>Ixodoidea</taxon>
        <taxon>Ixodidae</taxon>
        <taxon>Rhipicephalinae</taxon>
        <taxon>Rhipicephalus</taxon>
        <taxon>Rhipicephalus</taxon>
    </lineage>
</organism>
<accession>A0A9D4SXJ7</accession>
<feature type="domain" description="NECAP PHear" evidence="6">
    <location>
        <begin position="281"/>
        <end position="437"/>
    </location>
</feature>
<keyword evidence="4" id="KW-0653">Protein transport</keyword>
<feature type="compositionally biased region" description="Pro residues" evidence="5">
    <location>
        <begin position="465"/>
        <end position="479"/>
    </location>
</feature>
<dbReference type="InterPro" id="IPR005135">
    <property type="entry name" value="Endo/exonuclease/phosphatase"/>
</dbReference>
<dbReference type="GO" id="GO:0006897">
    <property type="term" value="P:endocytosis"/>
    <property type="evidence" value="ECO:0007669"/>
    <property type="project" value="UniProtKB-KW"/>
</dbReference>
<dbReference type="GO" id="GO:0030125">
    <property type="term" value="C:clathrin vesicle coat"/>
    <property type="evidence" value="ECO:0007669"/>
    <property type="project" value="TreeGrafter"/>
</dbReference>
<keyword evidence="2" id="KW-0813">Transport</keyword>
<reference evidence="8" key="1">
    <citation type="journal article" date="2020" name="Cell">
        <title>Large-Scale Comparative Analyses of Tick Genomes Elucidate Their Genetic Diversity and Vector Capacities.</title>
        <authorList>
            <consortium name="Tick Genome and Microbiome Consortium (TIGMIC)"/>
            <person name="Jia N."/>
            <person name="Wang J."/>
            <person name="Shi W."/>
            <person name="Du L."/>
            <person name="Sun Y."/>
            <person name="Zhan W."/>
            <person name="Jiang J.F."/>
            <person name="Wang Q."/>
            <person name="Zhang B."/>
            <person name="Ji P."/>
            <person name="Bell-Sakyi L."/>
            <person name="Cui X.M."/>
            <person name="Yuan T.T."/>
            <person name="Jiang B.G."/>
            <person name="Yang W.F."/>
            <person name="Lam T.T."/>
            <person name="Chang Q.C."/>
            <person name="Ding S.J."/>
            <person name="Wang X.J."/>
            <person name="Zhu J.G."/>
            <person name="Ruan X.D."/>
            <person name="Zhao L."/>
            <person name="Wei J.T."/>
            <person name="Ye R.Z."/>
            <person name="Que T.C."/>
            <person name="Du C.H."/>
            <person name="Zhou Y.H."/>
            <person name="Cheng J.X."/>
            <person name="Dai P.F."/>
            <person name="Guo W.B."/>
            <person name="Han X.H."/>
            <person name="Huang E.J."/>
            <person name="Li L.F."/>
            <person name="Wei W."/>
            <person name="Gao Y.C."/>
            <person name="Liu J.Z."/>
            <person name="Shao H.Z."/>
            <person name="Wang X."/>
            <person name="Wang C.C."/>
            <person name="Yang T.C."/>
            <person name="Huo Q.B."/>
            <person name="Li W."/>
            <person name="Chen H.Y."/>
            <person name="Chen S.E."/>
            <person name="Zhou L.G."/>
            <person name="Ni X.B."/>
            <person name="Tian J.H."/>
            <person name="Sheng Y."/>
            <person name="Liu T."/>
            <person name="Pan Y.S."/>
            <person name="Xia L.Y."/>
            <person name="Li J."/>
            <person name="Zhao F."/>
            <person name="Cao W.C."/>
        </authorList>
    </citation>
    <scope>NUCLEOTIDE SEQUENCE</scope>
    <source>
        <strain evidence="8">Rsan-2018</strain>
    </source>
</reference>
<dbReference type="Pfam" id="PF07933">
    <property type="entry name" value="DUF1681"/>
    <property type="match status" value="1"/>
</dbReference>
<evidence type="ECO:0000256" key="2">
    <source>
        <dbReference type="ARBA" id="ARBA00022448"/>
    </source>
</evidence>
<keyword evidence="9" id="KW-1185">Reference proteome</keyword>
<evidence type="ECO:0008006" key="10">
    <source>
        <dbReference type="Google" id="ProtNLM"/>
    </source>
</evidence>
<evidence type="ECO:0000313" key="8">
    <source>
        <dbReference type="EMBL" id="KAH7955774.1"/>
    </source>
</evidence>
<comment type="similarity">
    <text evidence="1">Belongs to the NECAP family.</text>
</comment>
<dbReference type="SUPFAM" id="SSF56219">
    <property type="entry name" value="DNase I-like"/>
    <property type="match status" value="1"/>
</dbReference>
<dbReference type="FunFam" id="2.30.29.30:FF:000064">
    <property type="entry name" value="Adaptin ear-binding coat-associated protein 1"/>
    <property type="match status" value="1"/>
</dbReference>
<evidence type="ECO:0000259" key="7">
    <source>
        <dbReference type="Pfam" id="PF14529"/>
    </source>
</evidence>
<keyword evidence="3" id="KW-0254">Endocytosis</keyword>
<feature type="compositionally biased region" description="Low complexity" evidence="5">
    <location>
        <begin position="492"/>
        <end position="514"/>
    </location>
</feature>
<evidence type="ECO:0000256" key="5">
    <source>
        <dbReference type="SAM" id="MobiDB-lite"/>
    </source>
</evidence>
<evidence type="ECO:0000259" key="6">
    <source>
        <dbReference type="Pfam" id="PF07933"/>
    </source>
</evidence>
<dbReference type="CDD" id="cd13228">
    <property type="entry name" value="PHear_NECAP"/>
    <property type="match status" value="1"/>
</dbReference>
<evidence type="ECO:0000256" key="1">
    <source>
        <dbReference type="ARBA" id="ARBA00007736"/>
    </source>
</evidence>
<dbReference type="AlphaFoldDB" id="A0A9D4SXJ7"/>
<feature type="compositionally biased region" description="Low complexity" evidence="5">
    <location>
        <begin position="545"/>
        <end position="559"/>
    </location>
</feature>
<dbReference type="GO" id="GO:0003824">
    <property type="term" value="F:catalytic activity"/>
    <property type="evidence" value="ECO:0007669"/>
    <property type="project" value="InterPro"/>
</dbReference>
<dbReference type="VEuPathDB" id="VectorBase:RSAN_044050"/>
<protein>
    <recommendedName>
        <fullName evidence="10">Adaptin ear-binding coat-associated protein</fullName>
    </recommendedName>
</protein>
<gene>
    <name evidence="8" type="ORF">HPB52_003846</name>
</gene>
<dbReference type="SUPFAM" id="SSF50729">
    <property type="entry name" value="PH domain-like"/>
    <property type="match status" value="1"/>
</dbReference>
<evidence type="ECO:0000256" key="3">
    <source>
        <dbReference type="ARBA" id="ARBA00022583"/>
    </source>
</evidence>
<name>A0A9D4SXJ7_RHISA</name>
<dbReference type="GO" id="GO:0015031">
    <property type="term" value="P:protein transport"/>
    <property type="evidence" value="ECO:0007669"/>
    <property type="project" value="UniProtKB-KW"/>
</dbReference>
<dbReference type="InterPro" id="IPR012466">
    <property type="entry name" value="NECAP_PHear"/>
</dbReference>
<dbReference type="Pfam" id="PF14529">
    <property type="entry name" value="Exo_endo_phos_2"/>
    <property type="match status" value="1"/>
</dbReference>
<dbReference type="InterPro" id="IPR011993">
    <property type="entry name" value="PH-like_dom_sf"/>
</dbReference>
<proteinExistence type="inferred from homology"/>
<reference evidence="8" key="2">
    <citation type="submission" date="2021-09" db="EMBL/GenBank/DDBJ databases">
        <authorList>
            <person name="Jia N."/>
            <person name="Wang J."/>
            <person name="Shi W."/>
            <person name="Du L."/>
            <person name="Sun Y."/>
            <person name="Zhan W."/>
            <person name="Jiang J."/>
            <person name="Wang Q."/>
            <person name="Zhang B."/>
            <person name="Ji P."/>
            <person name="Sakyi L.B."/>
            <person name="Cui X."/>
            <person name="Yuan T."/>
            <person name="Jiang B."/>
            <person name="Yang W."/>
            <person name="Lam T.T.-Y."/>
            <person name="Chang Q."/>
            <person name="Ding S."/>
            <person name="Wang X."/>
            <person name="Zhu J."/>
            <person name="Ruan X."/>
            <person name="Zhao L."/>
            <person name="Wei J."/>
            <person name="Que T."/>
            <person name="Du C."/>
            <person name="Cheng J."/>
            <person name="Dai P."/>
            <person name="Han X."/>
            <person name="Huang E."/>
            <person name="Gao Y."/>
            <person name="Liu J."/>
            <person name="Shao H."/>
            <person name="Ye R."/>
            <person name="Li L."/>
            <person name="Wei W."/>
            <person name="Wang X."/>
            <person name="Wang C."/>
            <person name="Huo Q."/>
            <person name="Li W."/>
            <person name="Guo W."/>
            <person name="Chen H."/>
            <person name="Chen S."/>
            <person name="Zhou L."/>
            <person name="Zhou L."/>
            <person name="Ni X."/>
            <person name="Tian J."/>
            <person name="Zhou Y."/>
            <person name="Sheng Y."/>
            <person name="Liu T."/>
            <person name="Pan Y."/>
            <person name="Xia L."/>
            <person name="Li J."/>
            <person name="Zhao F."/>
            <person name="Cao W."/>
        </authorList>
    </citation>
    <scope>NUCLEOTIDE SEQUENCE</scope>
    <source>
        <strain evidence="8">Rsan-2018</strain>
        <tissue evidence="8">Larvae</tissue>
    </source>
</reference>
<comment type="caution">
    <text evidence="8">The sequence shown here is derived from an EMBL/GenBank/DDBJ whole genome shotgun (WGS) entry which is preliminary data.</text>
</comment>
<dbReference type="EMBL" id="JABSTV010001250">
    <property type="protein sequence ID" value="KAH7955774.1"/>
    <property type="molecule type" value="Genomic_DNA"/>
</dbReference>
<dbReference type="PANTHER" id="PTHR12847:SF9">
    <property type="entry name" value="NECAP-LIKE PROTEIN CG9132"/>
    <property type="match status" value="1"/>
</dbReference>
<evidence type="ECO:0000256" key="4">
    <source>
        <dbReference type="ARBA" id="ARBA00022927"/>
    </source>
</evidence>
<sequence>MPKAAKSLLLILGDFNVKHPDWGYSKADGPGRRLWQLAHDLNLSLLTDPTQLTRIGNSVCRDTTPDLSFCRSVRDARWSNTHQSLGSDHYVLTIQVLTSPSNPRPHTARYTDWDAFRERRLHSATSNIEDLSTWTDQLLADLDAVTASIPTTEDHPATDARLAHLWAACTGLCNRWQKQRHNHRLRRRIAHLDRTIEQHTTALARQQWEQLCWGLSGQLGCKESWHLLRHLLDPASAKSVARQQLQRVVRAYPGDTPSLMADLTHDAPPGATAIADSMEDYESVLLVKNEVFVYKIPPRTTNRGYRAADWKLDAPEWKGRMRLVVKGKECILKLEDKISGELFAKCPIDKYPGIAVEAVMDSSRYFVIRLQDDNGRAAFIGIGFADRGDSFDLNVALQDISSTWLEKSEELEKGGSDPTQPHLDLSFKEGQTIKINMNIGQKSGSGKSRPRAPTSGSGGGGIGLLPPPPGGVKLPPPTSQPGSGLRPPPSSPATAQTPEGNGNSCSPSPSSSSSLPVAAGAVGNLLDLSPPKETAPPLLSGDGPAGNAASVAPAAVTSADPWGDFASAPIT</sequence>
<dbReference type="Gene3D" id="2.30.29.30">
    <property type="entry name" value="Pleckstrin-homology domain (PH domain)/Phosphotyrosine-binding domain (PTB)"/>
    <property type="match status" value="1"/>
</dbReference>
<evidence type="ECO:0000313" key="9">
    <source>
        <dbReference type="Proteomes" id="UP000821837"/>
    </source>
</evidence>
<dbReference type="VEuPathDB" id="VectorBase:RSAN_046252"/>
<feature type="domain" description="Endonuclease/exonuclease/phosphatase" evidence="7">
    <location>
        <begin position="8"/>
        <end position="91"/>
    </location>
</feature>